<dbReference type="AlphaFoldDB" id="A0A9D1W762"/>
<dbReference type="SUPFAM" id="SSF50952">
    <property type="entry name" value="Soluble quinoprotein glucose dehydrogenase"/>
    <property type="match status" value="1"/>
</dbReference>
<dbReference type="InterPro" id="IPR055557">
    <property type="entry name" value="DUF7133"/>
</dbReference>
<dbReference type="InterPro" id="IPR011041">
    <property type="entry name" value="Quinoprot_gluc/sorb_DH_b-prop"/>
</dbReference>
<reference evidence="2" key="2">
    <citation type="submission" date="2021-04" db="EMBL/GenBank/DDBJ databases">
        <authorList>
            <person name="Gilroy R."/>
        </authorList>
    </citation>
    <scope>NUCLEOTIDE SEQUENCE</scope>
    <source>
        <strain evidence="2">1719</strain>
    </source>
</reference>
<dbReference type="EMBL" id="DXEZ01000075">
    <property type="protein sequence ID" value="HIX53909.1"/>
    <property type="molecule type" value="Genomic_DNA"/>
</dbReference>
<feature type="non-terminal residue" evidence="2">
    <location>
        <position position="466"/>
    </location>
</feature>
<evidence type="ECO:0000313" key="3">
    <source>
        <dbReference type="Proteomes" id="UP000824156"/>
    </source>
</evidence>
<dbReference type="PANTHER" id="PTHR33546:SF1">
    <property type="entry name" value="LARGE, MULTIFUNCTIONAL SECRETED PROTEIN"/>
    <property type="match status" value="1"/>
</dbReference>
<accession>A0A9D1W762</accession>
<gene>
    <name evidence="2" type="ORF">H9853_02695</name>
</gene>
<protein>
    <submittedName>
        <fullName evidence="2">Dehydrogenase</fullName>
    </submittedName>
</protein>
<proteinExistence type="predicted"/>
<comment type="caution">
    <text evidence="2">The sequence shown here is derived from an EMBL/GenBank/DDBJ whole genome shotgun (WGS) entry which is preliminary data.</text>
</comment>
<reference evidence="2" key="1">
    <citation type="journal article" date="2021" name="PeerJ">
        <title>Extensive microbial diversity within the chicken gut microbiome revealed by metagenomics and culture.</title>
        <authorList>
            <person name="Gilroy R."/>
            <person name="Ravi A."/>
            <person name="Getino M."/>
            <person name="Pursley I."/>
            <person name="Horton D.L."/>
            <person name="Alikhan N.F."/>
            <person name="Baker D."/>
            <person name="Gharbi K."/>
            <person name="Hall N."/>
            <person name="Watson M."/>
            <person name="Adriaenssens E.M."/>
            <person name="Foster-Nyarko E."/>
            <person name="Jarju S."/>
            <person name="Secka A."/>
            <person name="Antonio M."/>
            <person name="Oren A."/>
            <person name="Chaudhuri R.R."/>
            <person name="La Ragione R."/>
            <person name="Hildebrand F."/>
            <person name="Pallen M.J."/>
        </authorList>
    </citation>
    <scope>NUCLEOTIDE SEQUENCE</scope>
    <source>
        <strain evidence="2">1719</strain>
    </source>
</reference>
<dbReference type="PANTHER" id="PTHR33546">
    <property type="entry name" value="LARGE, MULTIFUNCTIONAL SECRETED PROTEIN-RELATED"/>
    <property type="match status" value="1"/>
</dbReference>
<organism evidence="2 3">
    <name type="scientific">Candidatus Sphingobacterium stercoripullorum</name>
    <dbReference type="NCBI Taxonomy" id="2838759"/>
    <lineage>
        <taxon>Bacteria</taxon>
        <taxon>Pseudomonadati</taxon>
        <taxon>Bacteroidota</taxon>
        <taxon>Sphingobacteriia</taxon>
        <taxon>Sphingobacteriales</taxon>
        <taxon>Sphingobacteriaceae</taxon>
        <taxon>Sphingobacterium</taxon>
    </lineage>
</organism>
<dbReference type="Proteomes" id="UP000824156">
    <property type="component" value="Unassembled WGS sequence"/>
</dbReference>
<evidence type="ECO:0000259" key="1">
    <source>
        <dbReference type="Pfam" id="PF23500"/>
    </source>
</evidence>
<dbReference type="Pfam" id="PF23500">
    <property type="entry name" value="DUF7133"/>
    <property type="match status" value="1"/>
</dbReference>
<name>A0A9D1W762_9SPHI</name>
<feature type="domain" description="DUF7133" evidence="1">
    <location>
        <begin position="44"/>
        <end position="415"/>
    </location>
</feature>
<dbReference type="PROSITE" id="PS51257">
    <property type="entry name" value="PROKAR_LIPOPROTEIN"/>
    <property type="match status" value="1"/>
</dbReference>
<evidence type="ECO:0000313" key="2">
    <source>
        <dbReference type="EMBL" id="HIX53909.1"/>
    </source>
</evidence>
<sequence>MNNKPSYIFLLFILSILSSCNFNKPKKESISKDSLIAEAPILTPAQTIEHTHLEEGFELQLVASEPQIMAPIAMTFDEQLRIWVVEMMGYMTNVDGSEENLPTGKIILLEDQDQDGIYETRKVIIDSLVLPRALALVDEGLLVAEPPNLWYYELKNDQAVSKTLVDSTYTSGGNVEHQANGLFRGIDGWIYNSGTNKRYKKQQDGWIIERTHYRGQWGLTQDLYGRLFYNNNSQNLLGDYYLPGVGGSNANLSRAHGFSEIIVPDNRTYPSRPTTGVNRGYADGVLDDSLKLTSFTAACGPVINVDPLFGDAYFNNAFVAEPAANLIKRNILEFQGNVVSGEQAYQGKEFLASDDERFRPVSLYNGPDGALYIVDMYRGIIQHKSFLTQYLKDEIKDRSLENYLNCGRIYKVVPKGYTQKPSPIIPDDKQLVENLASEISWKRSKAQQLLIDRKAIGMTQAIRELI</sequence>